<gene>
    <name evidence="1" type="ORF">I553_6536</name>
</gene>
<name>X8BGR3_MYCXE</name>
<reference evidence="1" key="1">
    <citation type="submission" date="2014-01" db="EMBL/GenBank/DDBJ databases">
        <authorList>
            <person name="Brown-Elliot B."/>
            <person name="Wallace R."/>
            <person name="Lenaerts A."/>
            <person name="Ordway D."/>
            <person name="DeGroote M.A."/>
            <person name="Parker T."/>
            <person name="Sizemore C."/>
            <person name="Tallon L.J."/>
            <person name="Sadzewicz L.K."/>
            <person name="Sengamalay N."/>
            <person name="Fraser C.M."/>
            <person name="Hine E."/>
            <person name="Shefchek K.A."/>
            <person name="Das S.P."/>
            <person name="Tettelin H."/>
        </authorList>
    </citation>
    <scope>NUCLEOTIDE SEQUENCE [LARGE SCALE GENOMIC DNA]</scope>
    <source>
        <strain evidence="1">4042</strain>
    </source>
</reference>
<protein>
    <submittedName>
        <fullName evidence="1">Uncharacterized protein</fullName>
    </submittedName>
</protein>
<evidence type="ECO:0000313" key="1">
    <source>
        <dbReference type="EMBL" id="EUA42676.1"/>
    </source>
</evidence>
<organism evidence="1">
    <name type="scientific">Mycobacterium xenopi 4042</name>
    <dbReference type="NCBI Taxonomy" id="1299334"/>
    <lineage>
        <taxon>Bacteria</taxon>
        <taxon>Bacillati</taxon>
        <taxon>Actinomycetota</taxon>
        <taxon>Actinomycetes</taxon>
        <taxon>Mycobacteriales</taxon>
        <taxon>Mycobacteriaceae</taxon>
        <taxon>Mycobacterium</taxon>
    </lineage>
</organism>
<dbReference type="EMBL" id="JAOB01000042">
    <property type="protein sequence ID" value="EUA42676.1"/>
    <property type="molecule type" value="Genomic_DNA"/>
</dbReference>
<accession>X8BGR3</accession>
<sequence length="57" mass="6145">MWEGAKVLAGTTPTRRCWRGTAAHGSRCVGSALPVGRNANALCWSPFEHTPASHRRA</sequence>
<comment type="caution">
    <text evidence="1">The sequence shown here is derived from an EMBL/GenBank/DDBJ whole genome shotgun (WGS) entry which is preliminary data.</text>
</comment>
<dbReference type="AlphaFoldDB" id="X8BGR3"/>
<proteinExistence type="predicted"/>